<evidence type="ECO:0000313" key="10">
    <source>
        <dbReference type="Proteomes" id="UP000252415"/>
    </source>
</evidence>
<comment type="similarity">
    <text evidence="7">Belongs to the binding-protein-dependent transport system permease family.</text>
</comment>
<evidence type="ECO:0000313" key="9">
    <source>
        <dbReference type="EMBL" id="RCW42997.1"/>
    </source>
</evidence>
<evidence type="ECO:0000256" key="7">
    <source>
        <dbReference type="RuleBase" id="RU363032"/>
    </source>
</evidence>
<dbReference type="PANTHER" id="PTHR30193:SF37">
    <property type="entry name" value="INNER MEMBRANE ABC TRANSPORTER PERMEASE PROTEIN YCJO"/>
    <property type="match status" value="1"/>
</dbReference>
<feature type="domain" description="ABC transmembrane type-1" evidence="8">
    <location>
        <begin position="91"/>
        <end position="303"/>
    </location>
</feature>
<dbReference type="InterPro" id="IPR000515">
    <property type="entry name" value="MetI-like"/>
</dbReference>
<comment type="caution">
    <text evidence="9">The sequence shown here is derived from an EMBL/GenBank/DDBJ whole genome shotgun (WGS) entry which is preliminary data.</text>
</comment>
<dbReference type="AlphaFoldDB" id="A0A368VRB0"/>
<feature type="transmembrane region" description="Helical" evidence="7">
    <location>
        <begin position="32"/>
        <end position="58"/>
    </location>
</feature>
<dbReference type="EMBL" id="QPJD01000014">
    <property type="protein sequence ID" value="RCW42997.1"/>
    <property type="molecule type" value="Genomic_DNA"/>
</dbReference>
<evidence type="ECO:0000256" key="3">
    <source>
        <dbReference type="ARBA" id="ARBA00022475"/>
    </source>
</evidence>
<evidence type="ECO:0000256" key="4">
    <source>
        <dbReference type="ARBA" id="ARBA00022692"/>
    </source>
</evidence>
<reference evidence="9 10" key="1">
    <citation type="submission" date="2018-07" db="EMBL/GenBank/DDBJ databases">
        <title>Genomic Encyclopedia of Type Strains, Phase III (KMG-III): the genomes of soil and plant-associated and newly described type strains.</title>
        <authorList>
            <person name="Whitman W."/>
        </authorList>
    </citation>
    <scope>NUCLEOTIDE SEQUENCE [LARGE SCALE GENOMIC DNA]</scope>
    <source>
        <strain evidence="9 10">CECT 7506</strain>
    </source>
</reference>
<keyword evidence="2 7" id="KW-0813">Transport</keyword>
<feature type="transmembrane region" description="Helical" evidence="7">
    <location>
        <begin position="169"/>
        <end position="188"/>
    </location>
</feature>
<evidence type="ECO:0000256" key="2">
    <source>
        <dbReference type="ARBA" id="ARBA00022448"/>
    </source>
</evidence>
<proteinExistence type="inferred from homology"/>
<dbReference type="InterPro" id="IPR051393">
    <property type="entry name" value="ABC_transporter_permease"/>
</dbReference>
<keyword evidence="4 7" id="KW-0812">Transmembrane</keyword>
<dbReference type="CDD" id="cd06261">
    <property type="entry name" value="TM_PBP2"/>
    <property type="match status" value="1"/>
</dbReference>
<evidence type="ECO:0000259" key="8">
    <source>
        <dbReference type="PROSITE" id="PS50928"/>
    </source>
</evidence>
<dbReference type="GO" id="GO:0055085">
    <property type="term" value="P:transmembrane transport"/>
    <property type="evidence" value="ECO:0007669"/>
    <property type="project" value="InterPro"/>
</dbReference>
<sequence>MNGTPGRIEPPGFILPQAVMEREKMKISKSLYSYYLILPALFIYSLFFVLPAIVGLFYSFTDWRLDREAIHFIGWDNFNRIFTDKTLVLAIKNTFIFAIVTVIGKNVLGIALAIGLNMRLKSKNLLRAIFYSPSILSVLVISIVFTPLLRSEGTINSLFEAVGLHSFSQAWLTNPSIVIWTIAAVSIWQHTGFQMAIYLAGLQSISKEYYEAATIDGAGAWMSFSKITLPLLLPAININLMLTLIGGLKVFSEVFVLTGGGPGNASQVVGTIILRAFGEGSWGLGTAVNTLLFVIVTIISIPLLIFMRRKEVTE</sequence>
<comment type="subcellular location">
    <subcellularLocation>
        <location evidence="1 7">Cell membrane</location>
        <topology evidence="1 7">Multi-pass membrane protein</topology>
    </subcellularLocation>
</comment>
<accession>A0A368VRB0</accession>
<keyword evidence="10" id="KW-1185">Reference proteome</keyword>
<organism evidence="9 10">
    <name type="scientific">Paenibacillus prosopidis</name>
    <dbReference type="NCBI Taxonomy" id="630520"/>
    <lineage>
        <taxon>Bacteria</taxon>
        <taxon>Bacillati</taxon>
        <taxon>Bacillota</taxon>
        <taxon>Bacilli</taxon>
        <taxon>Bacillales</taxon>
        <taxon>Paenibacillaceae</taxon>
        <taxon>Paenibacillus</taxon>
    </lineage>
</organism>
<keyword evidence="5 7" id="KW-1133">Transmembrane helix</keyword>
<gene>
    <name evidence="9" type="ORF">DFP97_11460</name>
</gene>
<evidence type="ECO:0000256" key="1">
    <source>
        <dbReference type="ARBA" id="ARBA00004651"/>
    </source>
</evidence>
<dbReference type="Pfam" id="PF00528">
    <property type="entry name" value="BPD_transp_1"/>
    <property type="match status" value="1"/>
</dbReference>
<keyword evidence="3" id="KW-1003">Cell membrane</keyword>
<dbReference type="Proteomes" id="UP000252415">
    <property type="component" value="Unassembled WGS sequence"/>
</dbReference>
<keyword evidence="6 7" id="KW-0472">Membrane</keyword>
<feature type="transmembrane region" description="Helical" evidence="7">
    <location>
        <begin position="95"/>
        <end position="116"/>
    </location>
</feature>
<feature type="transmembrane region" description="Helical" evidence="7">
    <location>
        <begin position="231"/>
        <end position="251"/>
    </location>
</feature>
<dbReference type="Gene3D" id="1.10.3720.10">
    <property type="entry name" value="MetI-like"/>
    <property type="match status" value="1"/>
</dbReference>
<evidence type="ECO:0000256" key="5">
    <source>
        <dbReference type="ARBA" id="ARBA00022989"/>
    </source>
</evidence>
<dbReference type="InterPro" id="IPR035906">
    <property type="entry name" value="MetI-like_sf"/>
</dbReference>
<evidence type="ECO:0000256" key="6">
    <source>
        <dbReference type="ARBA" id="ARBA00023136"/>
    </source>
</evidence>
<dbReference type="PANTHER" id="PTHR30193">
    <property type="entry name" value="ABC TRANSPORTER PERMEASE PROTEIN"/>
    <property type="match status" value="1"/>
</dbReference>
<dbReference type="PROSITE" id="PS50928">
    <property type="entry name" value="ABC_TM1"/>
    <property type="match status" value="1"/>
</dbReference>
<name>A0A368VRB0_9BACL</name>
<protein>
    <submittedName>
        <fullName evidence="9">Carbohydrate ABC transporter membrane protein 1 (CUT1 family)</fullName>
    </submittedName>
</protein>
<feature type="transmembrane region" description="Helical" evidence="7">
    <location>
        <begin position="128"/>
        <end position="149"/>
    </location>
</feature>
<dbReference type="GO" id="GO:0005886">
    <property type="term" value="C:plasma membrane"/>
    <property type="evidence" value="ECO:0007669"/>
    <property type="project" value="UniProtKB-SubCell"/>
</dbReference>
<feature type="transmembrane region" description="Helical" evidence="7">
    <location>
        <begin position="287"/>
        <end position="307"/>
    </location>
</feature>
<dbReference type="SUPFAM" id="SSF161098">
    <property type="entry name" value="MetI-like"/>
    <property type="match status" value="1"/>
</dbReference>